<evidence type="ECO:0000256" key="1">
    <source>
        <dbReference type="SAM" id="Phobius"/>
    </source>
</evidence>
<protein>
    <submittedName>
        <fullName evidence="2">Uncharacterized protein</fullName>
    </submittedName>
</protein>
<keyword evidence="1" id="KW-0812">Transmembrane</keyword>
<proteinExistence type="predicted"/>
<reference evidence="2 3" key="1">
    <citation type="journal article" date="2018" name="Harmful Algae">
        <title>The highly heterogeneous methylated genomes and diverse restriction-modification systems of bloom-forming Microcystis.</title>
        <authorList>
            <person name="Zhao L."/>
            <person name="Song Y."/>
            <person name="Li L."/>
            <person name="Gan N."/>
            <person name="Brand J.J."/>
            <person name="Song L."/>
        </authorList>
    </citation>
    <scope>NUCLEOTIDE SEQUENCE [LARGE SCALE GENOMIC DNA]</scope>
    <source>
        <strain evidence="2 3">PCC 7806SL</strain>
    </source>
</reference>
<sequence length="60" mass="7178">MAKESFGKIRLHFIRFLNELSVILPRKTIFVLIISTILTYGLSDSMMGDCERKMRNWRNW</sequence>
<name>A0AB33BKQ5_MICA7</name>
<evidence type="ECO:0000313" key="3">
    <source>
        <dbReference type="Proteomes" id="UP000192439"/>
    </source>
</evidence>
<keyword evidence="1" id="KW-1133">Transmembrane helix</keyword>
<feature type="transmembrane region" description="Helical" evidence="1">
    <location>
        <begin position="29"/>
        <end position="48"/>
    </location>
</feature>
<dbReference type="AlphaFoldDB" id="A0AB33BKQ5"/>
<accession>A0AB33BKQ5</accession>
<dbReference type="Proteomes" id="UP000192439">
    <property type="component" value="Chromosome"/>
</dbReference>
<evidence type="ECO:0000313" key="2">
    <source>
        <dbReference type="EMBL" id="ARI81169.1"/>
    </source>
</evidence>
<keyword evidence="3" id="KW-1185">Reference proteome</keyword>
<keyword evidence="1" id="KW-0472">Membrane</keyword>
<dbReference type="EMBL" id="CP020771">
    <property type="protein sequence ID" value="ARI81169.1"/>
    <property type="molecule type" value="Genomic_DNA"/>
</dbReference>
<gene>
    <name evidence="2" type="ORF">BH695_1888</name>
</gene>
<organism evidence="2 3">
    <name type="scientific">Microcystis aeruginosa PCC 7806SL</name>
    <dbReference type="NCBI Taxonomy" id="1903187"/>
    <lineage>
        <taxon>Bacteria</taxon>
        <taxon>Bacillati</taxon>
        <taxon>Cyanobacteriota</taxon>
        <taxon>Cyanophyceae</taxon>
        <taxon>Oscillatoriophycideae</taxon>
        <taxon>Chroococcales</taxon>
        <taxon>Microcystaceae</taxon>
        <taxon>Microcystis</taxon>
    </lineage>
</organism>